<protein>
    <recommendedName>
        <fullName evidence="3">Capsular polysaccharide biosynthesis protein</fullName>
    </recommendedName>
</protein>
<name>A0ABU8BQH0_9RHOB</name>
<dbReference type="Proteomes" id="UP001431963">
    <property type="component" value="Unassembled WGS sequence"/>
</dbReference>
<dbReference type="RefSeq" id="WP_335418870.1">
    <property type="nucleotide sequence ID" value="NZ_JBALHR010000001.1"/>
</dbReference>
<keyword evidence="2" id="KW-1185">Reference proteome</keyword>
<dbReference type="SUPFAM" id="SSF53756">
    <property type="entry name" value="UDP-Glycosyltransferase/glycogen phosphorylase"/>
    <property type="match status" value="1"/>
</dbReference>
<accession>A0ABU8BQH0</accession>
<comment type="caution">
    <text evidence="1">The sequence shown here is derived from an EMBL/GenBank/DDBJ whole genome shotgun (WGS) entry which is preliminary data.</text>
</comment>
<evidence type="ECO:0008006" key="3">
    <source>
        <dbReference type="Google" id="ProtNLM"/>
    </source>
</evidence>
<evidence type="ECO:0000313" key="1">
    <source>
        <dbReference type="EMBL" id="MEH7826955.1"/>
    </source>
</evidence>
<evidence type="ECO:0000313" key="2">
    <source>
        <dbReference type="Proteomes" id="UP001431963"/>
    </source>
</evidence>
<gene>
    <name evidence="1" type="ORF">V6590_02220</name>
</gene>
<proteinExistence type="predicted"/>
<sequence length="339" mass="37402">MTLPRCLQPPEWLQAADALPPSLIFHTKGPHADRLLQGGFQLLSALAGHAAQAGWGVEAVTFTPASPMLAAADSGRHLHILMEDHPAYGPRVFHAVPGYLRGWWFFDEVATRNNSSIRLRHFDPRTIKPDFAQRFCDRLRTRFAGRNFSKFPQEQRGSQPVPEDCLAVFAQGFKVPPHQTHHMGVLPLIHAVIAARDGRPVVIKPHPKNTLEELSALEALHDPGAGVHVMDASIHDILAACLCAISVTSAVAFEGFLHGKPAVVAGQVDFAQNLVTLTDPNRMAEAIAAALARDWPHDRFVTWYLRHNCVEDRAESLTEILGRLHRKGIRLGDQGPGFY</sequence>
<dbReference type="EMBL" id="JBALHR010000001">
    <property type="protein sequence ID" value="MEH7826955.1"/>
    <property type="molecule type" value="Genomic_DNA"/>
</dbReference>
<organism evidence="1 2">
    <name type="scientific">Gemmobacter denitrificans</name>
    <dbReference type="NCBI Taxonomy" id="3123040"/>
    <lineage>
        <taxon>Bacteria</taxon>
        <taxon>Pseudomonadati</taxon>
        <taxon>Pseudomonadota</taxon>
        <taxon>Alphaproteobacteria</taxon>
        <taxon>Rhodobacterales</taxon>
        <taxon>Paracoccaceae</taxon>
        <taxon>Gemmobacter</taxon>
    </lineage>
</organism>
<reference evidence="1" key="1">
    <citation type="submission" date="2024-02" db="EMBL/GenBank/DDBJ databases">
        <title>Genome sequences of strain Gemmobacter sp. JM10B15.</title>
        <authorList>
            <person name="Zhang M."/>
        </authorList>
    </citation>
    <scope>NUCLEOTIDE SEQUENCE</scope>
    <source>
        <strain evidence="1">JM10B15</strain>
    </source>
</reference>